<keyword evidence="2" id="KW-0472">Membrane</keyword>
<keyword evidence="2" id="KW-0812">Transmembrane</keyword>
<proteinExistence type="predicted"/>
<feature type="transmembrane region" description="Helical" evidence="2">
    <location>
        <begin position="67"/>
        <end position="85"/>
    </location>
</feature>
<feature type="transmembrane region" description="Helical" evidence="2">
    <location>
        <begin position="173"/>
        <end position="196"/>
    </location>
</feature>
<dbReference type="SMART" id="SM00267">
    <property type="entry name" value="GGDEF"/>
    <property type="match status" value="1"/>
</dbReference>
<feature type="compositionally biased region" description="Acidic residues" evidence="1">
    <location>
        <begin position="384"/>
        <end position="393"/>
    </location>
</feature>
<feature type="transmembrane region" description="Helical" evidence="2">
    <location>
        <begin position="91"/>
        <end position="109"/>
    </location>
</feature>
<evidence type="ECO:0000256" key="2">
    <source>
        <dbReference type="SAM" id="Phobius"/>
    </source>
</evidence>
<feature type="domain" description="GGDEF" evidence="3">
    <location>
        <begin position="233"/>
        <end position="360"/>
    </location>
</feature>
<evidence type="ECO:0000313" key="4">
    <source>
        <dbReference type="EMBL" id="UMB68446.1"/>
    </source>
</evidence>
<evidence type="ECO:0000313" key="5">
    <source>
        <dbReference type="Proteomes" id="UP001055336"/>
    </source>
</evidence>
<sequence length="393" mass="42071">MKSEGARLVRQWWNEPGDYTWVVDFYRRRGLLSYLRGSNVFGGVVTTLALLCLLFEDLVEPRWLSHAAVVYMLVCSIGWIVFWWFSPWPPAWVTAALYAFADIGIAISTGLHAEPLAALSTTPLFAMTGVSIVFYFGPRAIAAHMTLASVTIVAATAWLAFSDRPDALAVAGAKGLIAWTVAAGIFPFVQFGFWLIRSNAIESLTDPLTDLANRRGLDNYLDRKLDALASSPNPLCVFVVDLDGFKNINDIYGHKIGDAVIARTAEQIRVAVGPSAFVARTGGEEFVALDQMPLQAAAAIAENMRAAIEEPETPKVTASIGVASGTVDSVAAFDTIHACADETMYAAKRNGGNRIALAGAVEGAYGVDPESEISSKPASSGGDCEVDAESLGR</sequence>
<accession>A0ABY3VMR3</accession>
<evidence type="ECO:0000259" key="3">
    <source>
        <dbReference type="PROSITE" id="PS50887"/>
    </source>
</evidence>
<dbReference type="Pfam" id="PF00990">
    <property type="entry name" value="GGDEF"/>
    <property type="match status" value="1"/>
</dbReference>
<dbReference type="InterPro" id="IPR000160">
    <property type="entry name" value="GGDEF_dom"/>
</dbReference>
<dbReference type="InterPro" id="IPR043128">
    <property type="entry name" value="Rev_trsase/Diguanyl_cyclase"/>
</dbReference>
<dbReference type="EMBL" id="CP092488">
    <property type="protein sequence ID" value="UMB68446.1"/>
    <property type="molecule type" value="Genomic_DNA"/>
</dbReference>
<keyword evidence="2" id="KW-1133">Transmembrane helix</keyword>
<dbReference type="PROSITE" id="PS50887">
    <property type="entry name" value="GGDEF"/>
    <property type="match status" value="1"/>
</dbReference>
<dbReference type="SUPFAM" id="SSF55073">
    <property type="entry name" value="Nucleotide cyclase"/>
    <property type="match status" value="1"/>
</dbReference>
<evidence type="ECO:0000256" key="1">
    <source>
        <dbReference type="SAM" id="MobiDB-lite"/>
    </source>
</evidence>
<dbReference type="InterPro" id="IPR050469">
    <property type="entry name" value="Diguanylate_Cyclase"/>
</dbReference>
<feature type="transmembrane region" description="Helical" evidence="2">
    <location>
        <begin position="34"/>
        <end position="55"/>
    </location>
</feature>
<dbReference type="RefSeq" id="WP_240259049.1">
    <property type="nucleotide sequence ID" value="NZ_CP092488.2"/>
</dbReference>
<feature type="transmembrane region" description="Helical" evidence="2">
    <location>
        <begin position="142"/>
        <end position="161"/>
    </location>
</feature>
<dbReference type="Gene3D" id="3.30.70.270">
    <property type="match status" value="1"/>
</dbReference>
<reference evidence="4" key="1">
    <citation type="submission" date="2022-08" db="EMBL/GenBank/DDBJ databases">
        <title>Whole genome sequencing of non-tuberculosis mycobacteria type-strains.</title>
        <authorList>
            <person name="Igarashi Y."/>
            <person name="Osugi A."/>
            <person name="Mitarai S."/>
        </authorList>
    </citation>
    <scope>NUCLEOTIDE SEQUENCE</scope>
    <source>
        <strain evidence="4">DSM 45127</strain>
    </source>
</reference>
<keyword evidence="5" id="KW-1185">Reference proteome</keyword>
<dbReference type="InterPro" id="IPR029787">
    <property type="entry name" value="Nucleotide_cyclase"/>
</dbReference>
<gene>
    <name evidence="4" type="ORF">MKK62_18770</name>
</gene>
<dbReference type="PANTHER" id="PTHR45138:SF9">
    <property type="entry name" value="DIGUANYLATE CYCLASE DGCM-RELATED"/>
    <property type="match status" value="1"/>
</dbReference>
<dbReference type="Proteomes" id="UP001055336">
    <property type="component" value="Chromosome"/>
</dbReference>
<name>A0ABY3VMR3_9MYCO</name>
<feature type="transmembrane region" description="Helical" evidence="2">
    <location>
        <begin position="116"/>
        <end position="136"/>
    </location>
</feature>
<dbReference type="PANTHER" id="PTHR45138">
    <property type="entry name" value="REGULATORY COMPONENTS OF SENSORY TRANSDUCTION SYSTEM"/>
    <property type="match status" value="1"/>
</dbReference>
<protein>
    <submittedName>
        <fullName evidence="4">GGDEF domain-containing protein</fullName>
    </submittedName>
</protein>
<feature type="region of interest" description="Disordered" evidence="1">
    <location>
        <begin position="367"/>
        <end position="393"/>
    </location>
</feature>
<dbReference type="CDD" id="cd01949">
    <property type="entry name" value="GGDEF"/>
    <property type="match status" value="1"/>
</dbReference>
<organism evidence="4 5">
    <name type="scientific">Mycobacterium paraterrae</name>
    <dbReference type="NCBI Taxonomy" id="577492"/>
    <lineage>
        <taxon>Bacteria</taxon>
        <taxon>Bacillati</taxon>
        <taxon>Actinomycetota</taxon>
        <taxon>Actinomycetes</taxon>
        <taxon>Mycobacteriales</taxon>
        <taxon>Mycobacteriaceae</taxon>
        <taxon>Mycobacterium</taxon>
    </lineage>
</organism>
<dbReference type="NCBIfam" id="TIGR00254">
    <property type="entry name" value="GGDEF"/>
    <property type="match status" value="1"/>
</dbReference>